<comment type="caution">
    <text evidence="3">The sequence shown here is derived from an EMBL/GenBank/DDBJ whole genome shotgun (WGS) entry which is preliminary data.</text>
</comment>
<evidence type="ECO:0000256" key="1">
    <source>
        <dbReference type="ARBA" id="ARBA00022737"/>
    </source>
</evidence>
<keyword evidence="1" id="KW-0677">Repeat</keyword>
<evidence type="ECO:0000259" key="2">
    <source>
        <dbReference type="Pfam" id="PF24883"/>
    </source>
</evidence>
<feature type="domain" description="Nephrocystin 3-like N-terminal" evidence="2">
    <location>
        <begin position="64"/>
        <end position="215"/>
    </location>
</feature>
<dbReference type="Proteomes" id="UP000559027">
    <property type="component" value="Unassembled WGS sequence"/>
</dbReference>
<dbReference type="InterPro" id="IPR056884">
    <property type="entry name" value="NPHP3-like_N"/>
</dbReference>
<organism evidence="3 4">
    <name type="scientific">Leucocoprinus leucothites</name>
    <dbReference type="NCBI Taxonomy" id="201217"/>
    <lineage>
        <taxon>Eukaryota</taxon>
        <taxon>Fungi</taxon>
        <taxon>Dikarya</taxon>
        <taxon>Basidiomycota</taxon>
        <taxon>Agaricomycotina</taxon>
        <taxon>Agaricomycetes</taxon>
        <taxon>Agaricomycetidae</taxon>
        <taxon>Agaricales</taxon>
        <taxon>Agaricineae</taxon>
        <taxon>Agaricaceae</taxon>
        <taxon>Leucocoprinus</taxon>
    </lineage>
</organism>
<dbReference type="Pfam" id="PF24883">
    <property type="entry name" value="NPHP3_N"/>
    <property type="match status" value="1"/>
</dbReference>
<dbReference type="AlphaFoldDB" id="A0A8H5G9G4"/>
<dbReference type="EMBL" id="JAACJO010000003">
    <property type="protein sequence ID" value="KAF5360763.1"/>
    <property type="molecule type" value="Genomic_DNA"/>
</dbReference>
<evidence type="ECO:0000313" key="4">
    <source>
        <dbReference type="Proteomes" id="UP000559027"/>
    </source>
</evidence>
<protein>
    <recommendedName>
        <fullName evidence="2">Nephrocystin 3-like N-terminal domain-containing protein</fullName>
    </recommendedName>
</protein>
<accession>A0A8H5G9G4</accession>
<keyword evidence="4" id="KW-1185">Reference proteome</keyword>
<evidence type="ECO:0000313" key="3">
    <source>
        <dbReference type="EMBL" id="KAF5360763.1"/>
    </source>
</evidence>
<sequence length="285" mass="32210">MSFFPHANNFVITNSVFVEHPNRGRELLYNASRMQAASDSAANEFAAESLPRTRHGSILEDLSTWARHSSPSFSSLWIVGPESNLAHLCADNLEDYLAASFFFSRELGVEDPTQFFPTIAYQLALHFPAYEALIDAKLHQSPGLISKSLKIQFRELIARPFQQLRARGETIERPRQIIIVNGLDECKGDQAKQELLRILTTETEPLPFRWLVFTRPDIAVDVRGPEVESTALPNLDGWRLMQKNFGYGCAHRQDARVCVLPFYRCICLFPPGNPFSTAIESPSRV</sequence>
<name>A0A8H5G9G4_9AGAR</name>
<gene>
    <name evidence="3" type="ORF">D9756_004439</name>
</gene>
<reference evidence="3 4" key="1">
    <citation type="journal article" date="2020" name="ISME J.">
        <title>Uncovering the hidden diversity of litter-decomposition mechanisms in mushroom-forming fungi.</title>
        <authorList>
            <person name="Floudas D."/>
            <person name="Bentzer J."/>
            <person name="Ahren D."/>
            <person name="Johansson T."/>
            <person name="Persson P."/>
            <person name="Tunlid A."/>
        </authorList>
    </citation>
    <scope>NUCLEOTIDE SEQUENCE [LARGE SCALE GENOMIC DNA]</scope>
    <source>
        <strain evidence="3 4">CBS 146.42</strain>
    </source>
</reference>
<dbReference type="OrthoDB" id="3043072at2759"/>
<proteinExistence type="predicted"/>